<evidence type="ECO:0000313" key="2">
    <source>
        <dbReference type="Proteomes" id="UP001222325"/>
    </source>
</evidence>
<proteinExistence type="predicted"/>
<evidence type="ECO:0000313" key="1">
    <source>
        <dbReference type="EMBL" id="KAJ7089861.1"/>
    </source>
</evidence>
<name>A0AAD6U9Q1_9AGAR</name>
<organism evidence="1 2">
    <name type="scientific">Mycena belliarum</name>
    <dbReference type="NCBI Taxonomy" id="1033014"/>
    <lineage>
        <taxon>Eukaryota</taxon>
        <taxon>Fungi</taxon>
        <taxon>Dikarya</taxon>
        <taxon>Basidiomycota</taxon>
        <taxon>Agaricomycotina</taxon>
        <taxon>Agaricomycetes</taxon>
        <taxon>Agaricomycetidae</taxon>
        <taxon>Agaricales</taxon>
        <taxon>Marasmiineae</taxon>
        <taxon>Mycenaceae</taxon>
        <taxon>Mycena</taxon>
    </lineage>
</organism>
<gene>
    <name evidence="1" type="ORF">B0H15DRAFT_1022084</name>
</gene>
<comment type="caution">
    <text evidence="1">The sequence shown here is derived from an EMBL/GenBank/DDBJ whole genome shotgun (WGS) entry which is preliminary data.</text>
</comment>
<reference evidence="1" key="1">
    <citation type="submission" date="2023-03" db="EMBL/GenBank/DDBJ databases">
        <title>Massive genome expansion in bonnet fungi (Mycena s.s.) driven by repeated elements and novel gene families across ecological guilds.</title>
        <authorList>
            <consortium name="Lawrence Berkeley National Laboratory"/>
            <person name="Harder C.B."/>
            <person name="Miyauchi S."/>
            <person name="Viragh M."/>
            <person name="Kuo A."/>
            <person name="Thoen E."/>
            <person name="Andreopoulos B."/>
            <person name="Lu D."/>
            <person name="Skrede I."/>
            <person name="Drula E."/>
            <person name="Henrissat B."/>
            <person name="Morin E."/>
            <person name="Kohler A."/>
            <person name="Barry K."/>
            <person name="LaButti K."/>
            <person name="Morin E."/>
            <person name="Salamov A."/>
            <person name="Lipzen A."/>
            <person name="Mereny Z."/>
            <person name="Hegedus B."/>
            <person name="Baldrian P."/>
            <person name="Stursova M."/>
            <person name="Weitz H."/>
            <person name="Taylor A."/>
            <person name="Grigoriev I.V."/>
            <person name="Nagy L.G."/>
            <person name="Martin F."/>
            <person name="Kauserud H."/>
        </authorList>
    </citation>
    <scope>NUCLEOTIDE SEQUENCE</scope>
    <source>
        <strain evidence="1">CBHHK173m</strain>
    </source>
</reference>
<protein>
    <submittedName>
        <fullName evidence="1">Uncharacterized protein</fullName>
    </submittedName>
</protein>
<dbReference type="Proteomes" id="UP001222325">
    <property type="component" value="Unassembled WGS sequence"/>
</dbReference>
<accession>A0AAD6U9Q1</accession>
<sequence>MVSIVLTCFHNVLDTFLPASDGPGLRLSGAELVSSNAHQSGSSVRRAYTPALIAVRRGLGIRSRPRLSMVSIVLTCFRDVLDSFLPSK</sequence>
<keyword evidence="2" id="KW-1185">Reference proteome</keyword>
<dbReference type="EMBL" id="JARJCN010000023">
    <property type="protein sequence ID" value="KAJ7089861.1"/>
    <property type="molecule type" value="Genomic_DNA"/>
</dbReference>
<dbReference type="AlphaFoldDB" id="A0AAD6U9Q1"/>